<sequence length="149" mass="17403">MKRNFLVGRRQRDNVSLEKTWNVTKEQFSKSTIWDSSESSPKETSKKFQLSISRISIQTAIPNEKKMFLRGRRPRDNVSLEKTSNVDKEQFSKSTISGLFRVEGAEERQCVIGEDIERQKEQFSKSTIWGLIRVEVVPKIWEHCDPLPE</sequence>
<protein>
    <submittedName>
        <fullName evidence="1">Uncharacterized protein</fullName>
    </submittedName>
</protein>
<gene>
    <name evidence="1" type="ORF">CEXT_121791</name>
</gene>
<evidence type="ECO:0000313" key="2">
    <source>
        <dbReference type="Proteomes" id="UP001054945"/>
    </source>
</evidence>
<evidence type="ECO:0000313" key="1">
    <source>
        <dbReference type="EMBL" id="GIY13352.1"/>
    </source>
</evidence>
<dbReference type="EMBL" id="BPLR01006922">
    <property type="protein sequence ID" value="GIY13352.1"/>
    <property type="molecule type" value="Genomic_DNA"/>
</dbReference>
<name>A0AAV4QYZ6_CAEEX</name>
<dbReference type="Proteomes" id="UP001054945">
    <property type="component" value="Unassembled WGS sequence"/>
</dbReference>
<proteinExistence type="predicted"/>
<keyword evidence="2" id="KW-1185">Reference proteome</keyword>
<reference evidence="1 2" key="1">
    <citation type="submission" date="2021-06" db="EMBL/GenBank/DDBJ databases">
        <title>Caerostris extrusa draft genome.</title>
        <authorList>
            <person name="Kono N."/>
            <person name="Arakawa K."/>
        </authorList>
    </citation>
    <scope>NUCLEOTIDE SEQUENCE [LARGE SCALE GENOMIC DNA]</scope>
</reference>
<organism evidence="1 2">
    <name type="scientific">Caerostris extrusa</name>
    <name type="common">Bark spider</name>
    <name type="synonym">Caerostris bankana</name>
    <dbReference type="NCBI Taxonomy" id="172846"/>
    <lineage>
        <taxon>Eukaryota</taxon>
        <taxon>Metazoa</taxon>
        <taxon>Ecdysozoa</taxon>
        <taxon>Arthropoda</taxon>
        <taxon>Chelicerata</taxon>
        <taxon>Arachnida</taxon>
        <taxon>Araneae</taxon>
        <taxon>Araneomorphae</taxon>
        <taxon>Entelegynae</taxon>
        <taxon>Araneoidea</taxon>
        <taxon>Araneidae</taxon>
        <taxon>Caerostris</taxon>
    </lineage>
</organism>
<accession>A0AAV4QYZ6</accession>
<dbReference type="AlphaFoldDB" id="A0AAV4QYZ6"/>
<comment type="caution">
    <text evidence="1">The sequence shown here is derived from an EMBL/GenBank/DDBJ whole genome shotgun (WGS) entry which is preliminary data.</text>
</comment>